<dbReference type="Proteomes" id="UP000198656">
    <property type="component" value="Unassembled WGS sequence"/>
</dbReference>
<gene>
    <name evidence="1" type="ORF">SAMN05443529_12410</name>
</gene>
<proteinExistence type="predicted"/>
<keyword evidence="2" id="KW-1185">Reference proteome</keyword>
<dbReference type="AlphaFoldDB" id="A0A1G8H0J6"/>
<dbReference type="OrthoDB" id="5521312at2"/>
<dbReference type="EMBL" id="FNCP01000024">
    <property type="protein sequence ID" value="SDI00175.1"/>
    <property type="molecule type" value="Genomic_DNA"/>
</dbReference>
<sequence length="92" mass="11127">MKIDSIPRFKRAFKKLPKDIQNLFMDKMYQFQDDWQHPSFRIKRIQGTASIWEGSLNMSIRFTFEWTTDNQGTNVCLMRNISEHDHCLRPPY</sequence>
<accession>A0A1G8H0J6</accession>
<evidence type="ECO:0000313" key="2">
    <source>
        <dbReference type="Proteomes" id="UP000198656"/>
    </source>
</evidence>
<name>A0A1G8H0J6_9FIRM</name>
<organism evidence="1 2">
    <name type="scientific">Desulfosporosinus hippei DSM 8344</name>
    <dbReference type="NCBI Taxonomy" id="1121419"/>
    <lineage>
        <taxon>Bacteria</taxon>
        <taxon>Bacillati</taxon>
        <taxon>Bacillota</taxon>
        <taxon>Clostridia</taxon>
        <taxon>Eubacteriales</taxon>
        <taxon>Desulfitobacteriaceae</taxon>
        <taxon>Desulfosporosinus</taxon>
    </lineage>
</organism>
<protein>
    <recommendedName>
        <fullName evidence="3">Cytotoxin</fullName>
    </recommendedName>
</protein>
<dbReference type="InterPro" id="IPR035093">
    <property type="entry name" value="RelE/ParE_toxin_dom_sf"/>
</dbReference>
<dbReference type="SUPFAM" id="SSF143011">
    <property type="entry name" value="RelE-like"/>
    <property type="match status" value="1"/>
</dbReference>
<evidence type="ECO:0000313" key="1">
    <source>
        <dbReference type="EMBL" id="SDI00175.1"/>
    </source>
</evidence>
<reference evidence="2" key="1">
    <citation type="submission" date="2016-10" db="EMBL/GenBank/DDBJ databases">
        <authorList>
            <person name="Varghese N."/>
            <person name="Submissions S."/>
        </authorList>
    </citation>
    <scope>NUCLEOTIDE SEQUENCE [LARGE SCALE GENOMIC DNA]</scope>
    <source>
        <strain evidence="2">DSM 8344</strain>
    </source>
</reference>
<evidence type="ECO:0008006" key="3">
    <source>
        <dbReference type="Google" id="ProtNLM"/>
    </source>
</evidence>
<dbReference type="STRING" id="1121419.SAMN05443529_12410"/>